<evidence type="ECO:0000256" key="8">
    <source>
        <dbReference type="SAM" id="MobiDB-lite"/>
    </source>
</evidence>
<dbReference type="GO" id="GO:0045944">
    <property type="term" value="P:positive regulation of transcription by RNA polymerase II"/>
    <property type="evidence" value="ECO:0007669"/>
    <property type="project" value="TreeGrafter"/>
</dbReference>
<keyword evidence="5" id="KW-0805">Transcription regulation</keyword>
<evidence type="ECO:0000256" key="4">
    <source>
        <dbReference type="ARBA" id="ARBA00022491"/>
    </source>
</evidence>
<dbReference type="PANTHER" id="PTHR48249:SF3">
    <property type="entry name" value="MEDIATOR OF RNA POLYMERASE II TRANSCRIPTION SUBUNIT 13"/>
    <property type="match status" value="1"/>
</dbReference>
<evidence type="ECO:0000259" key="9">
    <source>
        <dbReference type="Pfam" id="PF11597"/>
    </source>
</evidence>
<evidence type="ECO:0000256" key="7">
    <source>
        <dbReference type="ARBA" id="ARBA00023242"/>
    </source>
</evidence>
<organism evidence="10 11">
    <name type="scientific">Asbolus verrucosus</name>
    <name type="common">Desert ironclad beetle</name>
    <dbReference type="NCBI Taxonomy" id="1661398"/>
    <lineage>
        <taxon>Eukaryota</taxon>
        <taxon>Metazoa</taxon>
        <taxon>Ecdysozoa</taxon>
        <taxon>Arthropoda</taxon>
        <taxon>Hexapoda</taxon>
        <taxon>Insecta</taxon>
        <taxon>Pterygota</taxon>
        <taxon>Neoptera</taxon>
        <taxon>Endopterygota</taxon>
        <taxon>Coleoptera</taxon>
        <taxon>Polyphaga</taxon>
        <taxon>Cucujiformia</taxon>
        <taxon>Tenebrionidae</taxon>
        <taxon>Pimeliinae</taxon>
        <taxon>Asbolus</taxon>
    </lineage>
</organism>
<evidence type="ECO:0000313" key="11">
    <source>
        <dbReference type="Proteomes" id="UP000292052"/>
    </source>
</evidence>
<evidence type="ECO:0000256" key="1">
    <source>
        <dbReference type="ARBA" id="ARBA00004123"/>
    </source>
</evidence>
<evidence type="ECO:0000256" key="6">
    <source>
        <dbReference type="ARBA" id="ARBA00023163"/>
    </source>
</evidence>
<dbReference type="STRING" id="1661398.A0A482W6A8"/>
<dbReference type="PANTHER" id="PTHR48249">
    <property type="entry name" value="MEDIATOR OF RNA POLYMERASE II TRANSCRIPTION SUBUNIT 13"/>
    <property type="match status" value="1"/>
</dbReference>
<gene>
    <name evidence="10" type="ORF">BDFB_014119</name>
</gene>
<comment type="subcellular location">
    <subcellularLocation>
        <location evidence="1">Nucleus</location>
    </subcellularLocation>
</comment>
<feature type="compositionally biased region" description="Low complexity" evidence="8">
    <location>
        <begin position="197"/>
        <end position="210"/>
    </location>
</feature>
<accession>A0A482W6A8</accession>
<keyword evidence="11" id="KW-1185">Reference proteome</keyword>
<dbReference type="InterPro" id="IPR051139">
    <property type="entry name" value="Mediator_complx_sub13"/>
</dbReference>
<evidence type="ECO:0000256" key="2">
    <source>
        <dbReference type="ARBA" id="ARBA00009354"/>
    </source>
</evidence>
<dbReference type="OrthoDB" id="103819at2759"/>
<feature type="domain" description="Mediator complex subunit Med13 N-terminal" evidence="9">
    <location>
        <begin position="25"/>
        <end position="141"/>
    </location>
</feature>
<evidence type="ECO:0000256" key="3">
    <source>
        <dbReference type="ARBA" id="ARBA00019618"/>
    </source>
</evidence>
<reference evidence="10 11" key="1">
    <citation type="submission" date="2017-03" db="EMBL/GenBank/DDBJ databases">
        <title>Genome of the blue death feigning beetle - Asbolus verrucosus.</title>
        <authorList>
            <person name="Rider S.D."/>
        </authorList>
    </citation>
    <scope>NUCLEOTIDE SEQUENCE [LARGE SCALE GENOMIC DNA]</scope>
    <source>
        <strain evidence="10">Butters</strain>
        <tissue evidence="10">Head and leg muscle</tissue>
    </source>
</reference>
<keyword evidence="7" id="KW-0539">Nucleus</keyword>
<dbReference type="GO" id="GO:0003713">
    <property type="term" value="F:transcription coactivator activity"/>
    <property type="evidence" value="ECO:0007669"/>
    <property type="project" value="TreeGrafter"/>
</dbReference>
<feature type="non-terminal residue" evidence="10">
    <location>
        <position position="1"/>
    </location>
</feature>
<sequence length="220" mass="24397">CVAHFLTVFSFPDCEQGSWESGLSYECRSLLFKALHNLIERCLLSRDFVRLGKWFVQPYEGPKKNDYTMTHLSFSLAFFVHGESSVCASVDVRQHPPVRRLTRFHLQQAQSSTSGLKVILAPYGLAGTLTGQSFKSPDLTSRFLEEWSHFYPLDKSSSLTDSSVVEVVVGGVKMKYPSCYVLVTDLDDNANSSVLNGVGVSPPNGVVKNGTSKSRRSLFS</sequence>
<dbReference type="InterPro" id="IPR021643">
    <property type="entry name" value="Mediator_Med13_N"/>
</dbReference>
<comment type="caution">
    <text evidence="10">The sequence shown here is derived from an EMBL/GenBank/DDBJ whole genome shotgun (WGS) entry which is preliminary data.</text>
</comment>
<evidence type="ECO:0000256" key="5">
    <source>
        <dbReference type="ARBA" id="ARBA00023015"/>
    </source>
</evidence>
<name>A0A482W6A8_ASBVE</name>
<dbReference type="EMBL" id="QDEB01023940">
    <property type="protein sequence ID" value="RZC40681.1"/>
    <property type="molecule type" value="Genomic_DNA"/>
</dbReference>
<dbReference type="Proteomes" id="UP000292052">
    <property type="component" value="Unassembled WGS sequence"/>
</dbReference>
<feature type="region of interest" description="Disordered" evidence="8">
    <location>
        <begin position="197"/>
        <end position="220"/>
    </location>
</feature>
<dbReference type="AlphaFoldDB" id="A0A482W6A8"/>
<protein>
    <recommendedName>
        <fullName evidence="3">Mediator of RNA polymerase II transcription subunit 13</fullName>
    </recommendedName>
</protein>
<evidence type="ECO:0000313" key="10">
    <source>
        <dbReference type="EMBL" id="RZC40681.1"/>
    </source>
</evidence>
<keyword evidence="4" id="KW-0678">Repressor</keyword>
<dbReference type="GO" id="GO:0016592">
    <property type="term" value="C:mediator complex"/>
    <property type="evidence" value="ECO:0007669"/>
    <property type="project" value="TreeGrafter"/>
</dbReference>
<proteinExistence type="inferred from homology"/>
<comment type="similarity">
    <text evidence="2">Belongs to the Mediator complex subunit 13 family.</text>
</comment>
<dbReference type="Pfam" id="PF11597">
    <property type="entry name" value="Med13_N"/>
    <property type="match status" value="1"/>
</dbReference>
<keyword evidence="6" id="KW-0804">Transcription</keyword>